<sequence length="140" mass="15704">MLYVFWLQQAWLLPASPPVGRCGAPPPTRYPDHARQAYPTLPKPNKRLRECGPLVHVYSLFKLPCLKHRKKNRLSPSAEDADGKEKMRKIPVKRAVFAGAFTASWSTFFKDPHSGGILHTLNESLNAIGTGVLWMTIQSP</sequence>
<organism evidence="1">
    <name type="scientific">Magnetococcus massalia (strain MO-1)</name>
    <dbReference type="NCBI Taxonomy" id="451514"/>
    <lineage>
        <taxon>Bacteria</taxon>
        <taxon>Pseudomonadati</taxon>
        <taxon>Pseudomonadota</taxon>
        <taxon>Magnetococcia</taxon>
        <taxon>Magnetococcales</taxon>
        <taxon>Magnetococcaceae</taxon>
        <taxon>Magnetococcus</taxon>
    </lineage>
</organism>
<reference evidence="1" key="1">
    <citation type="submission" date="2015-04" db="EMBL/GenBank/DDBJ databases">
        <authorList>
            <person name="Syromyatnikov M.Y."/>
            <person name="Popov V.N."/>
        </authorList>
    </citation>
    <scope>NUCLEOTIDE SEQUENCE</scope>
    <source>
        <strain evidence="1">MO-1</strain>
    </source>
</reference>
<evidence type="ECO:0000313" key="1">
    <source>
        <dbReference type="EMBL" id="CRH05026.1"/>
    </source>
</evidence>
<protein>
    <submittedName>
        <fullName evidence="1">Uncharacterized protein</fullName>
    </submittedName>
</protein>
<dbReference type="AlphaFoldDB" id="A0A1S7LGW5"/>
<proteinExistence type="predicted"/>
<dbReference type="EMBL" id="LO017727">
    <property type="protein sequence ID" value="CRH05026.1"/>
    <property type="molecule type" value="Genomic_DNA"/>
</dbReference>
<accession>A0A1S7LGW5</accession>
<name>A0A1S7LGW5_MAGMO</name>
<gene>
    <name evidence="1" type="ORF">MAGMO_0825</name>
</gene>